<dbReference type="Pfam" id="PF13966">
    <property type="entry name" value="zf-RVT"/>
    <property type="match status" value="1"/>
</dbReference>
<name>A0AAD8QFC4_LOLMU</name>
<evidence type="ECO:0000259" key="2">
    <source>
        <dbReference type="Pfam" id="PF13966"/>
    </source>
</evidence>
<evidence type="ECO:0000313" key="4">
    <source>
        <dbReference type="Proteomes" id="UP001231189"/>
    </source>
</evidence>
<accession>A0AAD8QFC4</accession>
<keyword evidence="4" id="KW-1185">Reference proteome</keyword>
<sequence>MVGRTNRPRPSSQQAIEGVASGQAEWLWGLAGRAQHPNATLCGAAHLGPDRARMGRPARRHLQPRQTRAAAVRCSQPPLRCAAPPKQPHRRAPPPPPAWSRRPGFRSLPLAATRGPPPPFGDGALRHRGKGRRQRRQGGGDRRRLGARVTDGQDVRSMCDGAPFSSREAYRQLHAHLTDDSAMPLWQSRLPHMIHVFGWLLSKNRLNTRALLACKTIIDGSSCPRCPATSEDRQHLFIICPATTEVWGKIGINGISFDQDDLWTHNHHTMFHHDIGPFAMTAIMWRIWDARNSLIFRQQNVTRNLIISRVIEDLALWSHRLRNGGDLLPPVTV</sequence>
<gene>
    <name evidence="3" type="ORF">QYE76_017263</name>
</gene>
<feature type="region of interest" description="Disordered" evidence="1">
    <location>
        <begin position="48"/>
        <end position="149"/>
    </location>
</feature>
<dbReference type="AlphaFoldDB" id="A0AAD8QFC4"/>
<dbReference type="Proteomes" id="UP001231189">
    <property type="component" value="Unassembled WGS sequence"/>
</dbReference>
<proteinExistence type="predicted"/>
<feature type="compositionally biased region" description="Basic residues" evidence="1">
    <location>
        <begin position="54"/>
        <end position="63"/>
    </location>
</feature>
<organism evidence="3 4">
    <name type="scientific">Lolium multiflorum</name>
    <name type="common">Italian ryegrass</name>
    <name type="synonym">Lolium perenne subsp. multiflorum</name>
    <dbReference type="NCBI Taxonomy" id="4521"/>
    <lineage>
        <taxon>Eukaryota</taxon>
        <taxon>Viridiplantae</taxon>
        <taxon>Streptophyta</taxon>
        <taxon>Embryophyta</taxon>
        <taxon>Tracheophyta</taxon>
        <taxon>Spermatophyta</taxon>
        <taxon>Magnoliopsida</taxon>
        <taxon>Liliopsida</taxon>
        <taxon>Poales</taxon>
        <taxon>Poaceae</taxon>
        <taxon>BOP clade</taxon>
        <taxon>Pooideae</taxon>
        <taxon>Poodae</taxon>
        <taxon>Poeae</taxon>
        <taxon>Poeae Chloroplast Group 2 (Poeae type)</taxon>
        <taxon>Loliodinae</taxon>
        <taxon>Loliinae</taxon>
        <taxon>Lolium</taxon>
    </lineage>
</organism>
<comment type="caution">
    <text evidence="3">The sequence shown here is derived from an EMBL/GenBank/DDBJ whole genome shotgun (WGS) entry which is preliminary data.</text>
</comment>
<feature type="domain" description="Reverse transcriptase zinc-binding" evidence="2">
    <location>
        <begin position="164"/>
        <end position="247"/>
    </location>
</feature>
<evidence type="ECO:0000256" key="1">
    <source>
        <dbReference type="SAM" id="MobiDB-lite"/>
    </source>
</evidence>
<evidence type="ECO:0000313" key="3">
    <source>
        <dbReference type="EMBL" id="KAK1601590.1"/>
    </source>
</evidence>
<dbReference type="InterPro" id="IPR026960">
    <property type="entry name" value="RVT-Znf"/>
</dbReference>
<feature type="compositionally biased region" description="Basic residues" evidence="1">
    <location>
        <begin position="126"/>
        <end position="136"/>
    </location>
</feature>
<dbReference type="EMBL" id="JAUUTY010000392">
    <property type="protein sequence ID" value="KAK1601590.1"/>
    <property type="molecule type" value="Genomic_DNA"/>
</dbReference>
<reference evidence="3" key="1">
    <citation type="submission" date="2023-07" db="EMBL/GenBank/DDBJ databases">
        <title>A chromosome-level genome assembly of Lolium multiflorum.</title>
        <authorList>
            <person name="Chen Y."/>
            <person name="Copetti D."/>
            <person name="Kolliker R."/>
            <person name="Studer B."/>
        </authorList>
    </citation>
    <scope>NUCLEOTIDE SEQUENCE</scope>
    <source>
        <strain evidence="3">02402/16</strain>
        <tissue evidence="3">Leaf</tissue>
    </source>
</reference>
<protein>
    <recommendedName>
        <fullName evidence="2">Reverse transcriptase zinc-binding domain-containing protein</fullName>
    </recommendedName>
</protein>